<evidence type="ECO:0000256" key="11">
    <source>
        <dbReference type="HAMAP-Rule" id="MF_02006"/>
    </source>
</evidence>
<keyword evidence="7 11" id="KW-0648">Protein biosynthesis</keyword>
<accession>A0A5B9D0T4</accession>
<dbReference type="InterPro" id="IPR024107">
    <property type="entry name" value="Tyr-tRNA-ligase_bac_1"/>
</dbReference>
<evidence type="ECO:0000256" key="10">
    <source>
        <dbReference type="ARBA" id="ARBA00060965"/>
    </source>
</evidence>
<comment type="subunit">
    <text evidence="11">Homodimer.</text>
</comment>
<dbReference type="InterPro" id="IPR002305">
    <property type="entry name" value="aa-tRNA-synth_Ic"/>
</dbReference>
<dbReference type="PANTHER" id="PTHR11766">
    <property type="entry name" value="TYROSYL-TRNA SYNTHETASE"/>
    <property type="match status" value="1"/>
</dbReference>
<feature type="binding site" evidence="11">
    <location>
        <position position="180"/>
    </location>
    <ligand>
        <name>L-tyrosine</name>
        <dbReference type="ChEBI" id="CHEBI:58315"/>
    </ligand>
</feature>
<dbReference type="InterPro" id="IPR002307">
    <property type="entry name" value="Tyr-tRNA-ligase"/>
</dbReference>
<dbReference type="GO" id="GO:0004831">
    <property type="term" value="F:tyrosine-tRNA ligase activity"/>
    <property type="evidence" value="ECO:0007669"/>
    <property type="project" value="UniProtKB-UniRule"/>
</dbReference>
<evidence type="ECO:0000256" key="1">
    <source>
        <dbReference type="ARBA" id="ARBA00004496"/>
    </source>
</evidence>
<dbReference type="CDD" id="cd00165">
    <property type="entry name" value="S4"/>
    <property type="match status" value="1"/>
</dbReference>
<dbReference type="Pfam" id="PF22421">
    <property type="entry name" value="SYY_C-terminal"/>
    <property type="match status" value="1"/>
</dbReference>
<dbReference type="FunFam" id="3.40.50.620:FF:000008">
    <property type="entry name" value="Tyrosine--tRNA ligase"/>
    <property type="match status" value="1"/>
</dbReference>
<feature type="short sequence motif" description="'HIGH' region" evidence="11">
    <location>
        <begin position="44"/>
        <end position="53"/>
    </location>
</feature>
<dbReference type="PANTHER" id="PTHR11766:SF0">
    <property type="entry name" value="TYROSINE--TRNA LIGASE, MITOCHONDRIAL"/>
    <property type="match status" value="1"/>
</dbReference>
<dbReference type="PRINTS" id="PR01040">
    <property type="entry name" value="TRNASYNTHTYR"/>
</dbReference>
<comment type="catalytic activity">
    <reaction evidence="9 11">
        <text>tRNA(Tyr) + L-tyrosine + ATP = L-tyrosyl-tRNA(Tyr) + AMP + diphosphate + H(+)</text>
        <dbReference type="Rhea" id="RHEA:10220"/>
        <dbReference type="Rhea" id="RHEA-COMP:9706"/>
        <dbReference type="Rhea" id="RHEA-COMP:9707"/>
        <dbReference type="ChEBI" id="CHEBI:15378"/>
        <dbReference type="ChEBI" id="CHEBI:30616"/>
        <dbReference type="ChEBI" id="CHEBI:33019"/>
        <dbReference type="ChEBI" id="CHEBI:58315"/>
        <dbReference type="ChEBI" id="CHEBI:78442"/>
        <dbReference type="ChEBI" id="CHEBI:78536"/>
        <dbReference type="ChEBI" id="CHEBI:456215"/>
        <dbReference type="EC" id="6.1.1.1"/>
    </reaction>
</comment>
<keyword evidence="17" id="KW-1185">Reference proteome</keyword>
<dbReference type="InterPro" id="IPR002942">
    <property type="entry name" value="S4_RNA-bd"/>
</dbReference>
<dbReference type="Gene3D" id="3.40.50.620">
    <property type="entry name" value="HUPs"/>
    <property type="match status" value="1"/>
</dbReference>
<protein>
    <recommendedName>
        <fullName evidence="11">Tyrosine--tRNA ligase</fullName>
        <ecNumber evidence="11">6.1.1.1</ecNumber>
    </recommendedName>
    <alternativeName>
        <fullName evidence="11">Tyrosyl-tRNA synthetase</fullName>
        <shortName evidence="11">TyrRS</shortName>
    </alternativeName>
</protein>
<dbReference type="EMBL" id="CP093033">
    <property type="protein sequence ID" value="UNF29870.1"/>
    <property type="molecule type" value="Genomic_DNA"/>
</dbReference>
<feature type="binding site" evidence="11">
    <location>
        <position position="239"/>
    </location>
    <ligand>
        <name>ATP</name>
        <dbReference type="ChEBI" id="CHEBI:30616"/>
    </ligand>
</feature>
<dbReference type="InterPro" id="IPR036986">
    <property type="entry name" value="S4_RNA-bd_sf"/>
</dbReference>
<dbReference type="SMART" id="SM00363">
    <property type="entry name" value="S4"/>
    <property type="match status" value="1"/>
</dbReference>
<keyword evidence="6 12" id="KW-0694">RNA-binding</keyword>
<keyword evidence="3 11" id="KW-0436">Ligase</keyword>
<dbReference type="PROSITE" id="PS50889">
    <property type="entry name" value="S4"/>
    <property type="match status" value="1"/>
</dbReference>
<evidence type="ECO:0000313" key="15">
    <source>
        <dbReference type="EMBL" id="UNF29870.1"/>
    </source>
</evidence>
<reference evidence="15 17" key="3">
    <citation type="submission" date="2022-02" db="EMBL/GenBank/DDBJ databases">
        <title>Genomic structural plasticity of rodent-associated Bartonella in nature.</title>
        <authorList>
            <person name="Sousa K.C.M."/>
            <person name="Gutierrez R."/>
            <person name="Yahalomi D."/>
            <person name="Shalit T."/>
            <person name="Markus B."/>
            <person name="Nachum-Biala Y."/>
            <person name="Hawlena H."/>
            <person name="Marcos-Hadad E."/>
            <person name="Hazkani-Covo E."/>
            <person name="Neves H.R."/>
            <person name="Covo S."/>
            <person name="Harrus S."/>
        </authorList>
    </citation>
    <scope>NUCLEOTIDE SEQUENCE [LARGE SCALE GENOMIC DNA]</scope>
    <source>
        <strain evidence="15 17">B35_1_2</strain>
    </source>
</reference>
<evidence type="ECO:0000313" key="14">
    <source>
        <dbReference type="EMBL" id="QEE12193.1"/>
    </source>
</evidence>
<comment type="similarity">
    <text evidence="10 11">Belongs to the class-I aminoacyl-tRNA synthetase family. TyrS type 1 subfamily.</text>
</comment>
<dbReference type="GO" id="GO:0003723">
    <property type="term" value="F:RNA binding"/>
    <property type="evidence" value="ECO:0007669"/>
    <property type="project" value="UniProtKB-KW"/>
</dbReference>
<feature type="domain" description="RNA-binding S4" evidence="13">
    <location>
        <begin position="351"/>
        <end position="412"/>
    </location>
</feature>
<proteinExistence type="inferred from homology"/>
<keyword evidence="4 11" id="KW-0547">Nucleotide-binding</keyword>
<name>A0A5B9D0T4_9HYPH</name>
<dbReference type="RefSeq" id="WP_120122303.1">
    <property type="nucleotide sequence ID" value="NZ_CP031844.2"/>
</dbReference>
<gene>
    <name evidence="11 15" type="primary">tyrS</name>
    <name evidence="14" type="ORF">D1092_04120</name>
    <name evidence="15" type="ORF">MNL13_03705</name>
</gene>
<dbReference type="GO" id="GO:0006437">
    <property type="term" value="P:tyrosyl-tRNA aminoacylation"/>
    <property type="evidence" value="ECO:0007669"/>
    <property type="project" value="UniProtKB-UniRule"/>
</dbReference>
<dbReference type="Proteomes" id="UP000829580">
    <property type="component" value="Chromosome"/>
</dbReference>
<evidence type="ECO:0000256" key="2">
    <source>
        <dbReference type="ARBA" id="ARBA00022490"/>
    </source>
</evidence>
<dbReference type="Proteomes" id="UP000321311">
    <property type="component" value="Chromosome"/>
</dbReference>
<evidence type="ECO:0000256" key="3">
    <source>
        <dbReference type="ARBA" id="ARBA00022598"/>
    </source>
</evidence>
<reference evidence="16" key="1">
    <citation type="submission" date="2019-07" db="EMBL/GenBank/DDBJ databases">
        <title>Bartonella kosoyii sp. nov. and Bartonella krasnovii sp. nov., two novel members of the Bartonella elizabethae complex sensu lato, isolated from black rats and wild desert rodent-fleas.</title>
        <authorList>
            <person name="Gutierrez R."/>
            <person name="Shalit T."/>
            <person name="Markus B."/>
            <person name="Yuan C."/>
            <person name="Nachum-Biala Y."/>
            <person name="Elad D."/>
            <person name="Harrus S."/>
        </authorList>
    </citation>
    <scope>NUCLEOTIDE SEQUENCE [LARGE SCALE GENOMIC DNA]</scope>
    <source>
        <strain evidence="16">OE 1-1</strain>
    </source>
</reference>
<evidence type="ECO:0000313" key="17">
    <source>
        <dbReference type="Proteomes" id="UP000829580"/>
    </source>
</evidence>
<keyword evidence="2 11" id="KW-0963">Cytoplasm</keyword>
<dbReference type="GO" id="GO:0042803">
    <property type="term" value="F:protein homodimerization activity"/>
    <property type="evidence" value="ECO:0007669"/>
    <property type="project" value="UniProtKB-ARBA"/>
</dbReference>
<dbReference type="NCBIfam" id="TIGR00234">
    <property type="entry name" value="tyrS"/>
    <property type="match status" value="1"/>
</dbReference>
<dbReference type="EC" id="6.1.1.1" evidence="11"/>
<dbReference type="HAMAP" id="MF_02006">
    <property type="entry name" value="Tyr_tRNA_synth_type1"/>
    <property type="match status" value="1"/>
</dbReference>
<dbReference type="SUPFAM" id="SSF55174">
    <property type="entry name" value="Alpha-L RNA-binding motif"/>
    <property type="match status" value="1"/>
</dbReference>
<dbReference type="Pfam" id="PF00579">
    <property type="entry name" value="tRNA-synt_1b"/>
    <property type="match status" value="1"/>
</dbReference>
<keyword evidence="8 11" id="KW-0030">Aminoacyl-tRNA synthetase</keyword>
<dbReference type="InterPro" id="IPR014729">
    <property type="entry name" value="Rossmann-like_a/b/a_fold"/>
</dbReference>
<evidence type="ECO:0000256" key="7">
    <source>
        <dbReference type="ARBA" id="ARBA00022917"/>
    </source>
</evidence>
<keyword evidence="5 11" id="KW-0067">ATP-binding</keyword>
<evidence type="ECO:0000259" key="13">
    <source>
        <dbReference type="SMART" id="SM00363"/>
    </source>
</evidence>
<evidence type="ECO:0000256" key="5">
    <source>
        <dbReference type="ARBA" id="ARBA00022840"/>
    </source>
</evidence>
<dbReference type="OrthoDB" id="9804243at2"/>
<evidence type="ECO:0000256" key="4">
    <source>
        <dbReference type="ARBA" id="ARBA00022741"/>
    </source>
</evidence>
<dbReference type="Gene3D" id="1.10.240.10">
    <property type="entry name" value="Tyrosyl-Transfer RNA Synthetase"/>
    <property type="match status" value="1"/>
</dbReference>
<evidence type="ECO:0000256" key="6">
    <source>
        <dbReference type="ARBA" id="ARBA00022884"/>
    </source>
</evidence>
<evidence type="ECO:0000256" key="9">
    <source>
        <dbReference type="ARBA" id="ARBA00048248"/>
    </source>
</evidence>
<reference evidence="14" key="2">
    <citation type="journal article" date="2020" name="Int. J. Syst. Evol. Microbiol.">
        <title>Bartonella kosoyi sp. nov. and Bartonella krasnovii sp. nov., two novel species closely related to the zoonotic Bartonella elizabethae, isolated from black rats and wild desert rodent-fleas.</title>
        <authorList>
            <person name="Gutierrez R."/>
            <person name="Shalit T."/>
            <person name="Markus B."/>
            <person name="Yuan C."/>
            <person name="Nachum-Biala Y."/>
            <person name="Elad D."/>
            <person name="Harrus S."/>
        </authorList>
    </citation>
    <scope>NUCLEOTIDE SEQUENCE</scope>
    <source>
        <strain evidence="14">OE 1-1</strain>
    </source>
</reference>
<dbReference type="GeneID" id="71061337"/>
<dbReference type="AlphaFoldDB" id="A0A5B9D0T4"/>
<sequence>MFAFKSDFLHIMSERGFIHQISDEKGLDDLFSKETVSAYTGFDPTASSLHAGSLLQIMMLYWLQKTGHRPIALMGGGTGLIGDPSFKDEARRLLTQDDIATNIDGIKKVFSNYLTFGDRETDACIVNNAEWLCNLNYLEFLRDVGKHFSVNRMLSFDSVKLRLEREHSLSFLEFNYMILQAYDFVELYKRYGLRMQMGGSDQWGNIINGIELGHRLGTPQLYALTSPLLTTSSGAKMGKSLNGAVWLNADMLSPYQFWQYWRNTEDADVTRFLKLYTTLPMDEILKLSLLQGTEINEAKKILATEITAMLHGRALAESAAETARKTFEEKTIGENLPTVKMNAIELKTGAGLLSLLVKAGLAKSNSEARRHIQGGGIRVNDQIIKDETYLIIEKDVTAEGIIKLSFGKKKHVLIKPL</sequence>
<dbReference type="GO" id="GO:0005524">
    <property type="term" value="F:ATP binding"/>
    <property type="evidence" value="ECO:0007669"/>
    <property type="project" value="UniProtKB-UniRule"/>
</dbReference>
<feature type="short sequence motif" description="'KMSKS' region" evidence="11">
    <location>
        <begin position="236"/>
        <end position="240"/>
    </location>
</feature>
<evidence type="ECO:0000313" key="16">
    <source>
        <dbReference type="Proteomes" id="UP000321311"/>
    </source>
</evidence>
<dbReference type="EMBL" id="CP031844">
    <property type="protein sequence ID" value="QEE12193.1"/>
    <property type="molecule type" value="Genomic_DNA"/>
</dbReference>
<evidence type="ECO:0000256" key="12">
    <source>
        <dbReference type="PROSITE-ProRule" id="PRU00182"/>
    </source>
</evidence>
<feature type="binding site" evidence="11">
    <location>
        <position position="176"/>
    </location>
    <ligand>
        <name>L-tyrosine</name>
        <dbReference type="ChEBI" id="CHEBI:58315"/>
    </ligand>
</feature>
<comment type="subcellular location">
    <subcellularLocation>
        <location evidence="1 11">Cytoplasm</location>
    </subcellularLocation>
</comment>
<dbReference type="KEGG" id="barn:D1092_04120"/>
<organism evidence="14 16">
    <name type="scientific">Bartonella krasnovii</name>
    <dbReference type="NCBI Taxonomy" id="2267275"/>
    <lineage>
        <taxon>Bacteria</taxon>
        <taxon>Pseudomonadati</taxon>
        <taxon>Pseudomonadota</taxon>
        <taxon>Alphaproteobacteria</taxon>
        <taxon>Hyphomicrobiales</taxon>
        <taxon>Bartonellaceae</taxon>
        <taxon>Bartonella</taxon>
    </lineage>
</organism>
<dbReference type="InterPro" id="IPR024088">
    <property type="entry name" value="Tyr-tRNA-ligase_bac-type"/>
</dbReference>
<feature type="binding site" evidence="11">
    <location>
        <position position="39"/>
    </location>
    <ligand>
        <name>L-tyrosine</name>
        <dbReference type="ChEBI" id="CHEBI:58315"/>
    </ligand>
</feature>
<dbReference type="InterPro" id="IPR054608">
    <property type="entry name" value="SYY-like_C"/>
</dbReference>
<dbReference type="SUPFAM" id="SSF52374">
    <property type="entry name" value="Nucleotidylyl transferase"/>
    <property type="match status" value="1"/>
</dbReference>
<dbReference type="GO" id="GO:0005829">
    <property type="term" value="C:cytosol"/>
    <property type="evidence" value="ECO:0007669"/>
    <property type="project" value="TreeGrafter"/>
</dbReference>
<dbReference type="Gene3D" id="3.10.290.10">
    <property type="entry name" value="RNA-binding S4 domain"/>
    <property type="match status" value="1"/>
</dbReference>
<dbReference type="CDD" id="cd00805">
    <property type="entry name" value="TyrRS_core"/>
    <property type="match status" value="1"/>
</dbReference>
<evidence type="ECO:0000256" key="8">
    <source>
        <dbReference type="ARBA" id="ARBA00023146"/>
    </source>
</evidence>
<comment type="function">
    <text evidence="11">Catalyzes the attachment of tyrosine to tRNA(Tyr) in a two-step reaction: tyrosine is first activated by ATP to form Tyr-AMP and then transferred to the acceptor end of tRNA(Tyr).</text>
</comment>
<dbReference type="FunFam" id="1.10.240.10:FF:000001">
    <property type="entry name" value="Tyrosine--tRNA ligase"/>
    <property type="match status" value="1"/>
</dbReference>